<proteinExistence type="predicted"/>
<evidence type="ECO:0000256" key="6">
    <source>
        <dbReference type="SAM" id="MobiDB-lite"/>
    </source>
</evidence>
<evidence type="ECO:0000259" key="7">
    <source>
        <dbReference type="PROSITE" id="PS50023"/>
    </source>
</evidence>
<feature type="compositionally biased region" description="Polar residues" evidence="6">
    <location>
        <begin position="253"/>
        <end position="263"/>
    </location>
</feature>
<dbReference type="Pfam" id="PF00412">
    <property type="entry name" value="LIM"/>
    <property type="match status" value="2"/>
</dbReference>
<dbReference type="InterPro" id="IPR000198">
    <property type="entry name" value="RhoGAP_dom"/>
</dbReference>
<dbReference type="SUPFAM" id="SSF57889">
    <property type="entry name" value="Cysteine-rich domain"/>
    <property type="match status" value="1"/>
</dbReference>
<keyword evidence="3 4" id="KW-0862">Zinc</keyword>
<dbReference type="InterPro" id="IPR046349">
    <property type="entry name" value="C1-like_sf"/>
</dbReference>
<feature type="region of interest" description="Disordered" evidence="6">
    <location>
        <begin position="144"/>
        <end position="334"/>
    </location>
</feature>
<dbReference type="InterPro" id="IPR002219">
    <property type="entry name" value="PKC_DAG/PE"/>
</dbReference>
<evidence type="ECO:0000256" key="1">
    <source>
        <dbReference type="ARBA" id="ARBA00022468"/>
    </source>
</evidence>
<feature type="compositionally biased region" description="Polar residues" evidence="6">
    <location>
        <begin position="644"/>
        <end position="659"/>
    </location>
</feature>
<feature type="coiled-coil region" evidence="5">
    <location>
        <begin position="687"/>
        <end position="717"/>
    </location>
</feature>
<evidence type="ECO:0000256" key="2">
    <source>
        <dbReference type="ARBA" id="ARBA00022723"/>
    </source>
</evidence>
<dbReference type="Gene3D" id="2.10.110.10">
    <property type="entry name" value="Cysteine Rich Protein"/>
    <property type="match status" value="2"/>
</dbReference>
<dbReference type="Gene3D" id="3.30.60.20">
    <property type="match status" value="1"/>
</dbReference>
<dbReference type="FunFam" id="1.10.555.10:FF:000043">
    <property type="entry name" value="Rho GTPase activator Rga"/>
    <property type="match status" value="1"/>
</dbReference>
<feature type="compositionally biased region" description="Polar residues" evidence="6">
    <location>
        <begin position="733"/>
        <end position="744"/>
    </location>
</feature>
<dbReference type="GO" id="GO:0007165">
    <property type="term" value="P:signal transduction"/>
    <property type="evidence" value="ECO:0007669"/>
    <property type="project" value="InterPro"/>
</dbReference>
<dbReference type="Pfam" id="PF00130">
    <property type="entry name" value="C1_1"/>
    <property type="match status" value="1"/>
</dbReference>
<feature type="coiled-coil region" evidence="5">
    <location>
        <begin position="1002"/>
        <end position="1036"/>
    </location>
</feature>
<dbReference type="PROSITE" id="PS00479">
    <property type="entry name" value="ZF_DAG_PE_1"/>
    <property type="match status" value="1"/>
</dbReference>
<gene>
    <name evidence="10" type="ORF">OBBRIDRAFT_820268</name>
</gene>
<dbReference type="SMART" id="SM00324">
    <property type="entry name" value="RhoGAP"/>
    <property type="match status" value="1"/>
</dbReference>
<evidence type="ECO:0000313" key="10">
    <source>
        <dbReference type="EMBL" id="OCH88256.1"/>
    </source>
</evidence>
<feature type="compositionally biased region" description="Low complexity" evidence="6">
    <location>
        <begin position="407"/>
        <end position="424"/>
    </location>
</feature>
<feature type="compositionally biased region" description="Polar residues" evidence="6">
    <location>
        <begin position="850"/>
        <end position="862"/>
    </location>
</feature>
<dbReference type="PROSITE" id="PS50238">
    <property type="entry name" value="RHOGAP"/>
    <property type="match status" value="1"/>
</dbReference>
<dbReference type="Gene3D" id="1.10.555.10">
    <property type="entry name" value="Rho GTPase activation protein"/>
    <property type="match status" value="1"/>
</dbReference>
<evidence type="ECO:0000256" key="5">
    <source>
        <dbReference type="SAM" id="Coils"/>
    </source>
</evidence>
<organism evidence="10 11">
    <name type="scientific">Obba rivulosa</name>
    <dbReference type="NCBI Taxonomy" id="1052685"/>
    <lineage>
        <taxon>Eukaryota</taxon>
        <taxon>Fungi</taxon>
        <taxon>Dikarya</taxon>
        <taxon>Basidiomycota</taxon>
        <taxon>Agaricomycotina</taxon>
        <taxon>Agaricomycetes</taxon>
        <taxon>Polyporales</taxon>
        <taxon>Gelatoporiaceae</taxon>
        <taxon>Obba</taxon>
    </lineage>
</organism>
<dbReference type="GO" id="GO:0005096">
    <property type="term" value="F:GTPase activator activity"/>
    <property type="evidence" value="ECO:0007669"/>
    <property type="project" value="UniProtKB-KW"/>
</dbReference>
<dbReference type="SMART" id="SM00132">
    <property type="entry name" value="LIM"/>
    <property type="match status" value="2"/>
</dbReference>
<dbReference type="PROSITE" id="PS00478">
    <property type="entry name" value="LIM_DOMAIN_1"/>
    <property type="match status" value="2"/>
</dbReference>
<feature type="region of interest" description="Disordered" evidence="6">
    <location>
        <begin position="407"/>
        <end position="505"/>
    </location>
</feature>
<feature type="region of interest" description="Disordered" evidence="6">
    <location>
        <begin position="368"/>
        <end position="394"/>
    </location>
</feature>
<dbReference type="Pfam" id="PF00620">
    <property type="entry name" value="RhoGAP"/>
    <property type="match status" value="1"/>
</dbReference>
<protein>
    <submittedName>
        <fullName evidence="10">RhoGAP-domain-containing protein</fullName>
    </submittedName>
</protein>
<feature type="compositionally biased region" description="Basic and acidic residues" evidence="6">
    <location>
        <begin position="150"/>
        <end position="167"/>
    </location>
</feature>
<evidence type="ECO:0000259" key="8">
    <source>
        <dbReference type="PROSITE" id="PS50081"/>
    </source>
</evidence>
<dbReference type="EMBL" id="KV722457">
    <property type="protein sequence ID" value="OCH88256.1"/>
    <property type="molecule type" value="Genomic_DNA"/>
</dbReference>
<feature type="region of interest" description="Disordered" evidence="6">
    <location>
        <begin position="834"/>
        <end position="870"/>
    </location>
</feature>
<feature type="coiled-coil region" evidence="5">
    <location>
        <begin position="915"/>
        <end position="942"/>
    </location>
</feature>
<dbReference type="CDD" id="cd00029">
    <property type="entry name" value="C1"/>
    <property type="match status" value="1"/>
</dbReference>
<dbReference type="InterPro" id="IPR051854">
    <property type="entry name" value="Rho-type_GAP"/>
</dbReference>
<evidence type="ECO:0000259" key="9">
    <source>
        <dbReference type="PROSITE" id="PS50238"/>
    </source>
</evidence>
<dbReference type="PROSITE" id="PS50081">
    <property type="entry name" value="ZF_DAG_PE_2"/>
    <property type="match status" value="1"/>
</dbReference>
<reference evidence="10 11" key="1">
    <citation type="submission" date="2016-07" db="EMBL/GenBank/DDBJ databases">
        <title>Draft genome of the white-rot fungus Obba rivulosa 3A-2.</title>
        <authorList>
            <consortium name="DOE Joint Genome Institute"/>
            <person name="Miettinen O."/>
            <person name="Riley R."/>
            <person name="Acob R."/>
            <person name="Barry K."/>
            <person name="Cullen D."/>
            <person name="De Vries R."/>
            <person name="Hainaut M."/>
            <person name="Hatakka A."/>
            <person name="Henrissat B."/>
            <person name="Hilden K."/>
            <person name="Kuo R."/>
            <person name="Labutti K."/>
            <person name="Lipzen A."/>
            <person name="Makela M.R."/>
            <person name="Sandor L."/>
            <person name="Spatafora J.W."/>
            <person name="Grigoriev I.V."/>
            <person name="Hibbett D.S."/>
        </authorList>
    </citation>
    <scope>NUCLEOTIDE SEQUENCE [LARGE SCALE GENOMIC DNA]</scope>
    <source>
        <strain evidence="10 11">3A-2</strain>
    </source>
</reference>
<dbReference type="PANTHER" id="PTHR46075">
    <property type="entry name" value="CHIMERIN FAMILY MEMBER"/>
    <property type="match status" value="1"/>
</dbReference>
<feature type="compositionally biased region" description="Polar residues" evidence="6">
    <location>
        <begin position="448"/>
        <end position="466"/>
    </location>
</feature>
<keyword evidence="1" id="KW-0343">GTPase activation</keyword>
<feature type="domain" description="Rho-GAP" evidence="9">
    <location>
        <begin position="1289"/>
        <end position="1484"/>
    </location>
</feature>
<name>A0A8E2DIR2_9APHY</name>
<feature type="compositionally biased region" description="Low complexity" evidence="6">
    <location>
        <begin position="201"/>
        <end position="211"/>
    </location>
</feature>
<feature type="compositionally biased region" description="Polar residues" evidence="6">
    <location>
        <begin position="775"/>
        <end position="785"/>
    </location>
</feature>
<keyword evidence="4" id="KW-0440">LIM domain</keyword>
<dbReference type="InterPro" id="IPR001781">
    <property type="entry name" value="Znf_LIM"/>
</dbReference>
<feature type="compositionally biased region" description="Basic and acidic residues" evidence="6">
    <location>
        <begin position="765"/>
        <end position="774"/>
    </location>
</feature>
<dbReference type="OrthoDB" id="79452at2759"/>
<dbReference type="SUPFAM" id="SSF48350">
    <property type="entry name" value="GTPase activation domain, GAP"/>
    <property type="match status" value="1"/>
</dbReference>
<dbReference type="PROSITE" id="PS50023">
    <property type="entry name" value="LIM_DOMAIN_2"/>
    <property type="match status" value="1"/>
</dbReference>
<keyword evidence="11" id="KW-1185">Reference proteome</keyword>
<feature type="region of interest" description="Disordered" evidence="6">
    <location>
        <begin position="722"/>
        <end position="788"/>
    </location>
</feature>
<evidence type="ECO:0000256" key="4">
    <source>
        <dbReference type="PROSITE-ProRule" id="PRU00125"/>
    </source>
</evidence>
<feature type="compositionally biased region" description="Polar residues" evidence="6">
    <location>
        <begin position="212"/>
        <end position="231"/>
    </location>
</feature>
<feature type="region of interest" description="Disordered" evidence="6">
    <location>
        <begin position="537"/>
        <end position="659"/>
    </location>
</feature>
<feature type="region of interest" description="Disordered" evidence="6">
    <location>
        <begin position="798"/>
        <end position="817"/>
    </location>
</feature>
<keyword evidence="5" id="KW-0175">Coiled coil</keyword>
<dbReference type="GO" id="GO:0046872">
    <property type="term" value="F:metal ion binding"/>
    <property type="evidence" value="ECO:0007669"/>
    <property type="project" value="UniProtKB-KW"/>
</dbReference>
<accession>A0A8E2DIR2</accession>
<keyword evidence="2 4" id="KW-0479">Metal-binding</keyword>
<sequence>MSIATTADVNHAAFSAPSLIMEDRFCPGCQKSVVTEDGGVVVAFGQSFFHVDCFKCAKCGQQVTADTNLLLLSDGSPVCANCSYSCSVCRQPILDEAIMTGDDSYHAHCFKCKTCHKKIDELMFAKSSQGIYCMECHSERVARSRRHAQRQAEREREKERERERENAARVGAGGNGSVSSRESATTENQTDAGRGHTNAQPRPSGPSSRPGTASSVRSGTPTIPDAASTTKATRDGSKSFVELRSGDRIANGHTYSASPSSAPVTIMGPTLTSPPPRTTSKPNPSLNTDRSGSPPGRPSDGSSLVPIAQSASASAADHARSATTPASRMDSLSVPLWPDNLATTVSKKKSFDDGVRPLNLLHRQLSNASLHPGERSDGPGLAVTAGTNSRRDKRRSINPAMALAHSFSAPPAAESAPSSPYEPANGTPRHGNVLTMERTASPPPLHYTSLSVQHTGRARSASSSTYLPEHPISSAHSSPRPSFTLDGAAPYDANHNGQYHHHAAASDASILDDRLRNGESRRPPDLNLANGHIARAQRSFNDRSRSNSPSHVGVELELPQKRTAPSSPTSPAHYIDVPRGVESGTDTEAEGEETHFLQDAANGQPPPPPPKDARGGKPIARPPQLNLDSIDFGRDSSDGGHSGEGTSEMSLDSSPVERTSHSTFIAPALPPIRISMGGTDFSDLLKFSGASEQVAKLRELAEVKEEESAKLDEILDRTLTAPPAAVSRRASRQLSTPRSDTTIIGSEEASDQGRDAKLSNGGSQRSREPSRDRSGSNTPSSSASLNDRALHAFPPMVDARRAPSDGVGEPPSRNPRSSVESIIGFMLSDEMQQAHPSLDLSSQKRERAGSNASFHRQASLDSRSPARITVTGPDTATFRAAPSDMSDVVKQRLQEAVSLAVEHGSSQVRLEVDFAQSVLSLLNQQKDEYNTLRRQLDGFKRTSQRYMEGFTVAQTEYDREAKARRDAEAEVTRLRVLLSGQAVRLAAISGESKRQEIRKQLTDEMNESLSTLEKDVSKLKAERDMMMAEVEQLSETRSYIAALDSDEGAARVTRALSLRFDDIRNQYKTELDPLTEQRETLAREVVELKAFRDAILEEATRLSARNEELAQLGTQYARRIDTAPVESVYSGPLQERVENIIDQGKSSLSLSVTSSTMASDESMERYIKVGRAEAMDPPPQSRATKFIKWPGSKAPKENVAVVGPDANKQKGRKEHVFQQISVLRVARCDHCGDKMWGSQFRCTSCNVAVHTRCIQQVNLACTPQAPLNGREPAAPAPSMGPLPPSLFGRDLIEQVRADSRDEPRLVPVIVEKCIDAVDALALDFEGVYRKTGGSGLSRTITQLFERGDYNSFDLKDTDRFNDICSVTSVLKTYFRSLPNPLLTYDLHEKFVEASTIRDDERKTQAYTELVNELPKEHYHTARVLMLHLHRVREKSETNLMHAQNLGVVFGPTLMRSRDPAAEFSDMAGKALAVMWLVENAPTIFSNEEQQQPPAQS</sequence>
<dbReference type="InterPro" id="IPR008936">
    <property type="entry name" value="Rho_GTPase_activation_prot"/>
</dbReference>
<feature type="domain" description="Phorbol-ester/DAG-type" evidence="8">
    <location>
        <begin position="1214"/>
        <end position="1261"/>
    </location>
</feature>
<evidence type="ECO:0000256" key="3">
    <source>
        <dbReference type="ARBA" id="ARBA00022833"/>
    </source>
</evidence>
<feature type="compositionally biased region" description="Polar residues" evidence="6">
    <location>
        <begin position="182"/>
        <end position="191"/>
    </location>
</feature>
<dbReference type="PANTHER" id="PTHR46075:SF2">
    <property type="entry name" value="RHO GTPASE ACTIVATING PROTEIN AT 5A, ISOFORM A"/>
    <property type="match status" value="1"/>
</dbReference>
<feature type="domain" description="LIM zinc-binding" evidence="7">
    <location>
        <begin position="84"/>
        <end position="143"/>
    </location>
</feature>
<dbReference type="Proteomes" id="UP000250043">
    <property type="component" value="Unassembled WGS sequence"/>
</dbReference>
<evidence type="ECO:0000313" key="11">
    <source>
        <dbReference type="Proteomes" id="UP000250043"/>
    </source>
</evidence>
<dbReference type="CDD" id="cd09395">
    <property type="entry name" value="LIM2_Rga"/>
    <property type="match status" value="1"/>
</dbReference>
<feature type="compositionally biased region" description="Low complexity" evidence="6">
    <location>
        <begin position="278"/>
        <end position="316"/>
    </location>
</feature>
<dbReference type="SMART" id="SM00109">
    <property type="entry name" value="C1"/>
    <property type="match status" value="1"/>
</dbReference>